<evidence type="ECO:0000313" key="1">
    <source>
        <dbReference type="EMBL" id="KAF4750639.1"/>
    </source>
</evidence>
<protein>
    <submittedName>
        <fullName evidence="1">Uncharacterized protein</fullName>
    </submittedName>
</protein>
<proteinExistence type="predicted"/>
<organism evidence="1 2">
    <name type="scientific">Perkinsus olseni</name>
    <name type="common">Perkinsus atlanticus</name>
    <dbReference type="NCBI Taxonomy" id="32597"/>
    <lineage>
        <taxon>Eukaryota</taxon>
        <taxon>Sar</taxon>
        <taxon>Alveolata</taxon>
        <taxon>Perkinsozoa</taxon>
        <taxon>Perkinsea</taxon>
        <taxon>Perkinsida</taxon>
        <taxon>Perkinsidae</taxon>
        <taxon>Perkinsus</taxon>
    </lineage>
</organism>
<dbReference type="Proteomes" id="UP000553632">
    <property type="component" value="Unassembled WGS sequence"/>
</dbReference>
<comment type="caution">
    <text evidence="1">The sequence shown here is derived from an EMBL/GenBank/DDBJ whole genome shotgun (WGS) entry which is preliminary data.</text>
</comment>
<keyword evidence="2" id="KW-1185">Reference proteome</keyword>
<reference evidence="1 2" key="1">
    <citation type="submission" date="2020-04" db="EMBL/GenBank/DDBJ databases">
        <title>Perkinsus olseni comparative genomics.</title>
        <authorList>
            <person name="Bogema D.R."/>
        </authorList>
    </citation>
    <scope>NUCLEOTIDE SEQUENCE [LARGE SCALE GENOMIC DNA]</scope>
    <source>
        <strain evidence="1 2">ATCC PRA-207</strain>
    </source>
</reference>
<accession>A0A7J6TYW0</accession>
<dbReference type="EMBL" id="JABANO010007127">
    <property type="protein sequence ID" value="KAF4750639.1"/>
    <property type="molecule type" value="Genomic_DNA"/>
</dbReference>
<feature type="non-terminal residue" evidence="1">
    <location>
        <position position="1"/>
    </location>
</feature>
<name>A0A7J6TYW0_PEROL</name>
<evidence type="ECO:0000313" key="2">
    <source>
        <dbReference type="Proteomes" id="UP000553632"/>
    </source>
</evidence>
<feature type="non-terminal residue" evidence="1">
    <location>
        <position position="265"/>
    </location>
</feature>
<sequence length="265" mass="29303">VQADDGGFEQVLHALSTIHQHTTTPYCHSESELWSEAIPEMIVDRSSAFQSQSLSMKLCAFGRVGRAIPRRSLTIIEERLMKAMGDSESDTPNLVNQLYALGRLGLSSSPLVGAICEAIERGPPLKEEGLLVNAYYALAKLHDGSEKGPQMILLRRITNQFTLSGQNYQFSPQHIANILHASCDLANSLTQPFTHIIAGRIPEHWEAFTPQLFGSALLSCAKLKIRSNGLWKDLREVCRKMMIHSDCRSDRDIAVALAATGMSDR</sequence>
<dbReference type="AlphaFoldDB" id="A0A7J6TYW0"/>
<gene>
    <name evidence="1" type="ORF">FOZ63_007253</name>
</gene>